<dbReference type="EMBL" id="AONH01000002">
    <property type="protein sequence ID" value="KGM89269.1"/>
    <property type="molecule type" value="Genomic_DNA"/>
</dbReference>
<dbReference type="PATRIC" id="fig|1288298.3.peg.760"/>
<evidence type="ECO:0000313" key="3">
    <source>
        <dbReference type="Proteomes" id="UP000030021"/>
    </source>
</evidence>
<dbReference type="STRING" id="215743.ROSMUCSMR3_02440"/>
<dbReference type="InterPro" id="IPR008526">
    <property type="entry name" value="YedI"/>
</dbReference>
<dbReference type="AlphaFoldDB" id="A0A0A0HRN8"/>
<keyword evidence="1" id="KW-1133">Transmembrane helix</keyword>
<dbReference type="Proteomes" id="UP000030021">
    <property type="component" value="Unassembled WGS sequence"/>
</dbReference>
<feature type="transmembrane region" description="Helical" evidence="1">
    <location>
        <begin position="128"/>
        <end position="152"/>
    </location>
</feature>
<accession>A0A0A0HRN8</accession>
<dbReference type="HOGENOM" id="CLU_059391_2_0_5"/>
<evidence type="ECO:0000313" key="2">
    <source>
        <dbReference type="EMBL" id="KGM89269.1"/>
    </source>
</evidence>
<protein>
    <recommendedName>
        <fullName evidence="4">Integral membrane protein</fullName>
    </recommendedName>
</protein>
<keyword evidence="1" id="KW-0472">Membrane</keyword>
<feature type="transmembrane region" description="Helical" evidence="1">
    <location>
        <begin position="70"/>
        <end position="96"/>
    </location>
</feature>
<dbReference type="Pfam" id="PF05661">
    <property type="entry name" value="DUF808"/>
    <property type="match status" value="1"/>
</dbReference>
<organism evidence="2 3">
    <name type="scientific">Roseovarius mucosus DSM 17069</name>
    <dbReference type="NCBI Taxonomy" id="1288298"/>
    <lineage>
        <taxon>Bacteria</taxon>
        <taxon>Pseudomonadati</taxon>
        <taxon>Pseudomonadota</taxon>
        <taxon>Alphaproteobacteria</taxon>
        <taxon>Rhodobacterales</taxon>
        <taxon>Roseobacteraceae</taxon>
        <taxon>Roseovarius</taxon>
    </lineage>
</organism>
<gene>
    <name evidence="2" type="ORF">rosmuc_00753</name>
</gene>
<sequence>MLGGAYLCFEGAEKVWHLIVPHKDHGPQEAETLEAAHLEEQRVKGAIKTDFILSAEIMTIALSQIDIGTFWIQATALGLVAIGITILVYGAVALLVKADDVGLHLSTTGRFGATRAFGRGIVRSMPGVLTGIGAIGTVAMLWVGGSILVHGLHELGWHLPYEQIKHAAKWAVETAGALPGLVSWGVTAGLDGIVGLVAGLVLIPVVTRAIVPVSGWLFPEKS</sequence>
<comment type="caution">
    <text evidence="2">The sequence shown here is derived from an EMBL/GenBank/DDBJ whole genome shotgun (WGS) entry which is preliminary data.</text>
</comment>
<dbReference type="PANTHER" id="PTHR30503:SF3">
    <property type="entry name" value="INNER MEMBRANE PROTEIN YEDI"/>
    <property type="match status" value="1"/>
</dbReference>
<evidence type="ECO:0000256" key="1">
    <source>
        <dbReference type="SAM" id="Phobius"/>
    </source>
</evidence>
<proteinExistence type="predicted"/>
<dbReference type="eggNOG" id="COG2354">
    <property type="taxonomic scope" value="Bacteria"/>
</dbReference>
<feature type="transmembrane region" description="Helical" evidence="1">
    <location>
        <begin position="193"/>
        <end position="218"/>
    </location>
</feature>
<evidence type="ECO:0008006" key="4">
    <source>
        <dbReference type="Google" id="ProtNLM"/>
    </source>
</evidence>
<name>A0A0A0HRN8_9RHOB</name>
<reference evidence="2 3" key="1">
    <citation type="submission" date="2013-01" db="EMBL/GenBank/DDBJ databases">
        <authorList>
            <person name="Fiebig A."/>
            <person name="Goeker M."/>
            <person name="Klenk H.-P.P."/>
        </authorList>
    </citation>
    <scope>NUCLEOTIDE SEQUENCE [LARGE SCALE GENOMIC DNA]</scope>
    <source>
        <strain evidence="2 3">DSM 17069</strain>
    </source>
</reference>
<dbReference type="PANTHER" id="PTHR30503">
    <property type="entry name" value="INNER MEMBRANE PROTEIN YEDI"/>
    <property type="match status" value="1"/>
</dbReference>
<dbReference type="GO" id="GO:0005886">
    <property type="term" value="C:plasma membrane"/>
    <property type="evidence" value="ECO:0007669"/>
    <property type="project" value="TreeGrafter"/>
</dbReference>
<keyword evidence="1" id="KW-0812">Transmembrane</keyword>